<dbReference type="Proteomes" id="UP000230750">
    <property type="component" value="Unassembled WGS sequence"/>
</dbReference>
<name>A0A2G8KBR3_STIJA</name>
<evidence type="ECO:0000256" key="1">
    <source>
        <dbReference type="SAM" id="MobiDB-lite"/>
    </source>
</evidence>
<feature type="compositionally biased region" description="Polar residues" evidence="1">
    <location>
        <begin position="500"/>
        <end position="513"/>
    </location>
</feature>
<feature type="region of interest" description="Disordered" evidence="1">
    <location>
        <begin position="141"/>
        <end position="162"/>
    </location>
</feature>
<feature type="region of interest" description="Disordered" evidence="1">
    <location>
        <begin position="182"/>
        <end position="211"/>
    </location>
</feature>
<keyword evidence="3" id="KW-1185">Reference proteome</keyword>
<protein>
    <submittedName>
        <fullName evidence="2">Uncharacterized protein</fullName>
    </submittedName>
</protein>
<dbReference type="EMBL" id="MRZV01000714">
    <property type="protein sequence ID" value="PIK45431.1"/>
    <property type="molecule type" value="Genomic_DNA"/>
</dbReference>
<feature type="region of interest" description="Disordered" evidence="1">
    <location>
        <begin position="500"/>
        <end position="532"/>
    </location>
</feature>
<sequence>MLLKLEGKRRTERFYRDGRWSISGFSSEKFANLLTVGGIFGTNKTCSRTIELRLEAIGPHFADTWGTETSDVDNTVSDDELERCIAYDWHIFNNWANDDRILPHSFSDNIPFTSATSDAHNLRDVNDFDIPVDQLKVKEGYHNETDFRHHQKRETEARFEPRSIPNRRLDEFTHSDVARAWRSGYTHESPSPAEPERIPSELRTPPPLSKQDELNYCFGDDATDRHNVKQGCYPDLLLSDQSSVPHGVLECSVRNNIAKDNSGKAHTLLQRPVQLVHQIDKARVRSETNDSDLNLDRFRFKPISEQNCIEPCDYFATAARTDEQNKSRDTFQGSSVREEIKSSNLSMSTSVEMNGTSLTNICQESHYALQTGSIKKPTIPLSGQRHHKLLSTNIERWFTNTSEARSQGRICLVRRDQIEMRDGDVIGDKATQKHDAEVRLSKRENIKQSKAKWRSFPGIGVIVHQLPLLEAQEEQESFTPYFMIGDSTFRVKIKESNTAIRRSVGSKPSSSKVASEARDSRSKKPNSKALPHVTREKHIAPPNIVVESPDSRSTRTGNLLVVLDGTVLQPFAISESILQDDGIQNRGSLPGVLVPVSDAKRAFFKDLYSMDILISPPH</sequence>
<evidence type="ECO:0000313" key="2">
    <source>
        <dbReference type="EMBL" id="PIK45431.1"/>
    </source>
</evidence>
<accession>A0A2G8KBR3</accession>
<dbReference type="AlphaFoldDB" id="A0A2G8KBR3"/>
<reference evidence="2 3" key="1">
    <citation type="journal article" date="2017" name="PLoS Biol.">
        <title>The sea cucumber genome provides insights into morphological evolution and visceral regeneration.</title>
        <authorList>
            <person name="Zhang X."/>
            <person name="Sun L."/>
            <person name="Yuan J."/>
            <person name="Sun Y."/>
            <person name="Gao Y."/>
            <person name="Zhang L."/>
            <person name="Li S."/>
            <person name="Dai H."/>
            <person name="Hamel J.F."/>
            <person name="Liu C."/>
            <person name="Yu Y."/>
            <person name="Liu S."/>
            <person name="Lin W."/>
            <person name="Guo K."/>
            <person name="Jin S."/>
            <person name="Xu P."/>
            <person name="Storey K.B."/>
            <person name="Huan P."/>
            <person name="Zhang T."/>
            <person name="Zhou Y."/>
            <person name="Zhang J."/>
            <person name="Lin C."/>
            <person name="Li X."/>
            <person name="Xing L."/>
            <person name="Huo D."/>
            <person name="Sun M."/>
            <person name="Wang L."/>
            <person name="Mercier A."/>
            <person name="Li F."/>
            <person name="Yang H."/>
            <person name="Xiang J."/>
        </authorList>
    </citation>
    <scope>NUCLEOTIDE SEQUENCE [LARGE SCALE GENOMIC DNA]</scope>
    <source>
        <strain evidence="2">Shaxun</strain>
        <tissue evidence="2">Muscle</tissue>
    </source>
</reference>
<evidence type="ECO:0000313" key="3">
    <source>
        <dbReference type="Proteomes" id="UP000230750"/>
    </source>
</evidence>
<proteinExistence type="predicted"/>
<organism evidence="2 3">
    <name type="scientific">Stichopus japonicus</name>
    <name type="common">Sea cucumber</name>
    <dbReference type="NCBI Taxonomy" id="307972"/>
    <lineage>
        <taxon>Eukaryota</taxon>
        <taxon>Metazoa</taxon>
        <taxon>Echinodermata</taxon>
        <taxon>Eleutherozoa</taxon>
        <taxon>Echinozoa</taxon>
        <taxon>Holothuroidea</taxon>
        <taxon>Aspidochirotacea</taxon>
        <taxon>Aspidochirotida</taxon>
        <taxon>Stichopodidae</taxon>
        <taxon>Apostichopus</taxon>
    </lineage>
</organism>
<comment type="caution">
    <text evidence="2">The sequence shown here is derived from an EMBL/GenBank/DDBJ whole genome shotgun (WGS) entry which is preliminary data.</text>
</comment>
<gene>
    <name evidence="2" type="ORF">BSL78_17706</name>
</gene>